<name>A0A1W6NXM3_9RHOB</name>
<evidence type="ECO:0000313" key="2">
    <source>
        <dbReference type="EMBL" id="ARO13996.1"/>
    </source>
</evidence>
<protein>
    <submittedName>
        <fullName evidence="2">Putative transmembrane protein</fullName>
    </submittedName>
</protein>
<keyword evidence="1 2" id="KW-0812">Transmembrane</keyword>
<keyword evidence="1" id="KW-1133">Transmembrane helix</keyword>
<evidence type="ECO:0000313" key="3">
    <source>
        <dbReference type="Proteomes" id="UP000242447"/>
    </source>
</evidence>
<dbReference type="AlphaFoldDB" id="A0A1W6NXM3"/>
<keyword evidence="3" id="KW-1185">Reference proteome</keyword>
<keyword evidence="1" id="KW-0472">Membrane</keyword>
<sequence length="253" mass="28027">MMVRYLLALFILIALPARAEEIVLGLSAESVGITARFDGDDILIFGAVKRDAPPPDADGPLEVIVTVSGPLTPVMVRKRDRVFGIWVNAQRERINLAPSFYAAASTAPLAHILPPLVDEIYAITVPRAVYATGVPSDDADDFSAALIRIRESEGMYRTLEGDVALEEETLFRTRIALPANLTEGDYRARIFLLRGGRVIDTQETPIDVHKVGIERWLYTTAHEQPIFYGLLSLVLALVAGWGASEVFRQWQRR</sequence>
<reference evidence="2 3" key="1">
    <citation type="submission" date="2017-02" db="EMBL/GenBank/DDBJ databases">
        <title>Ketogulonicigenium robustum SPU B003 Genome sequencing and assembly.</title>
        <authorList>
            <person name="Li Y."/>
            <person name="Liu L."/>
            <person name="Wang C."/>
            <person name="Zhang M."/>
            <person name="Zhang T."/>
            <person name="Zhang Y."/>
        </authorList>
    </citation>
    <scope>NUCLEOTIDE SEQUENCE [LARGE SCALE GENOMIC DNA]</scope>
    <source>
        <strain evidence="2 3">SPU_B003</strain>
    </source>
</reference>
<dbReference type="STRING" id="92947.BVG79_00644"/>
<dbReference type="InterPro" id="IPR019088">
    <property type="entry name" value="CHP02186-rel_TM"/>
</dbReference>
<organism evidence="2 3">
    <name type="scientific">Ketogulonicigenium robustum</name>
    <dbReference type="NCBI Taxonomy" id="92947"/>
    <lineage>
        <taxon>Bacteria</taxon>
        <taxon>Pseudomonadati</taxon>
        <taxon>Pseudomonadota</taxon>
        <taxon>Alphaproteobacteria</taxon>
        <taxon>Rhodobacterales</taxon>
        <taxon>Roseobacteraceae</taxon>
        <taxon>Ketogulonicigenium</taxon>
    </lineage>
</organism>
<proteinExistence type="predicted"/>
<dbReference type="EMBL" id="CP019937">
    <property type="protein sequence ID" value="ARO13996.1"/>
    <property type="molecule type" value="Genomic_DNA"/>
</dbReference>
<dbReference type="Pfam" id="PF09608">
    <property type="entry name" value="Alph_Pro_TM"/>
    <property type="match status" value="1"/>
</dbReference>
<gene>
    <name evidence="2" type="ORF">BVG79_00644</name>
</gene>
<accession>A0A1W6NXM3</accession>
<dbReference type="KEGG" id="kro:BVG79_00644"/>
<dbReference type="Proteomes" id="UP000242447">
    <property type="component" value="Chromosome"/>
</dbReference>
<evidence type="ECO:0000256" key="1">
    <source>
        <dbReference type="SAM" id="Phobius"/>
    </source>
</evidence>
<feature type="transmembrane region" description="Helical" evidence="1">
    <location>
        <begin position="226"/>
        <end position="247"/>
    </location>
</feature>